<dbReference type="InterPro" id="IPR032777">
    <property type="entry name" value="DUF4515"/>
</dbReference>
<dbReference type="EMBL" id="ML014243">
    <property type="protein sequence ID" value="RKO99976.1"/>
    <property type="molecule type" value="Genomic_DNA"/>
</dbReference>
<evidence type="ECO:0000256" key="7">
    <source>
        <dbReference type="ARBA" id="ARBA00023212"/>
    </source>
</evidence>
<evidence type="ECO:0000256" key="4">
    <source>
        <dbReference type="ARBA" id="ARBA00022490"/>
    </source>
</evidence>
<evidence type="ECO:0000313" key="13">
    <source>
        <dbReference type="EMBL" id="RKO99976.1"/>
    </source>
</evidence>
<dbReference type="PANTHER" id="PTHR14845:SF5">
    <property type="entry name" value="BASAL BODY-ORIENTATION FACTOR 1"/>
    <property type="match status" value="1"/>
</dbReference>
<gene>
    <name evidence="13" type="ORF">CXG81DRAFT_20011</name>
</gene>
<proteinExistence type="inferred from homology"/>
<keyword evidence="7" id="KW-0206">Cytoskeleton</keyword>
<evidence type="ECO:0000256" key="8">
    <source>
        <dbReference type="ARBA" id="ARBA00023273"/>
    </source>
</evidence>
<feature type="compositionally biased region" description="Low complexity" evidence="11">
    <location>
        <begin position="599"/>
        <end position="612"/>
    </location>
</feature>
<evidence type="ECO:0000256" key="2">
    <source>
        <dbReference type="ARBA" id="ARBA00007508"/>
    </source>
</evidence>
<dbReference type="Pfam" id="PF14988">
    <property type="entry name" value="DUF4515"/>
    <property type="match status" value="1"/>
</dbReference>
<dbReference type="Proteomes" id="UP000274922">
    <property type="component" value="Unassembled WGS sequence"/>
</dbReference>
<keyword evidence="8" id="KW-0966">Cell projection</keyword>
<feature type="coiled-coil region" evidence="10">
    <location>
        <begin position="66"/>
        <end position="185"/>
    </location>
</feature>
<protein>
    <recommendedName>
        <fullName evidence="3">Basal body-orientation factor 1</fullName>
    </recommendedName>
    <alternativeName>
        <fullName evidence="9">Coiled-coil domain-containing protein 176</fullName>
    </alternativeName>
</protein>
<sequence length="612" mass="66684">MAVPGKSARATASASSRAAKAGGSAVSAAFAGAAPSAGASDGLASELPTERELALMREIATFDGIKETFRQRIAALVDENMELRQQSRDDESDALDVIKTLQTEIEQKDAAMASLRESYEAKVRTLQQESATAARLAQSQFESIQSELQEKEQAFRVMQHEVAVIKDFRRKRMELIKELDVQKAELVETDRRHKETVVSLERKFFEEKVRLTKEANARIEELATVAQREALQTLTSSTQQVYLENLKMTSALSYHIEESETLARERAQYERQAKTLAEERVINSEIVKKKVTDSFKKAAEIKDLHAKIVHLEQALHFIVQAYEKERAYLGEGVRAELRQVQAVARGLKQRLDQKTRENRHVCLLAKHLLTQRADMESFFTNALESVRAEIRAQRKADYHAALAAHQKHVRAFVSRRIAAAATAGGKSHAPADPHAHVAAVAAVVASKHPPPAPPSDHVDIADLSWQDKEKLLRVLFAQMNGAALQTLDAPRDGPQRLSTRVGDGVLGAGDGADRIAGIEDDDDGFGYSDDGGDDDGDEDGVGDAVAADDDGAYDHGQAGREGRTSASSHMSQVERPRSSAPLPPTVPHAGMAASPSQTVSPSRAPSAAPVPV</sequence>
<reference evidence="14" key="1">
    <citation type="journal article" date="2018" name="Nat. Microbiol.">
        <title>Leveraging single-cell genomics to expand the fungal tree of life.</title>
        <authorList>
            <person name="Ahrendt S.R."/>
            <person name="Quandt C.A."/>
            <person name="Ciobanu D."/>
            <person name="Clum A."/>
            <person name="Salamov A."/>
            <person name="Andreopoulos B."/>
            <person name="Cheng J.F."/>
            <person name="Woyke T."/>
            <person name="Pelin A."/>
            <person name="Henrissat B."/>
            <person name="Reynolds N.K."/>
            <person name="Benny G.L."/>
            <person name="Smith M.E."/>
            <person name="James T.Y."/>
            <person name="Grigoriev I.V."/>
        </authorList>
    </citation>
    <scope>NUCLEOTIDE SEQUENCE [LARGE SCALE GENOMIC DNA]</scope>
    <source>
        <strain evidence="14">ATCC 52028</strain>
    </source>
</reference>
<feature type="domain" description="DUF4515" evidence="12">
    <location>
        <begin position="97"/>
        <end position="283"/>
    </location>
</feature>
<evidence type="ECO:0000256" key="1">
    <source>
        <dbReference type="ARBA" id="ARBA00004120"/>
    </source>
</evidence>
<keyword evidence="14" id="KW-1185">Reference proteome</keyword>
<evidence type="ECO:0000256" key="3">
    <source>
        <dbReference type="ARBA" id="ARBA00015392"/>
    </source>
</evidence>
<keyword evidence="4" id="KW-0963">Cytoplasm</keyword>
<evidence type="ECO:0000256" key="11">
    <source>
        <dbReference type="SAM" id="MobiDB-lite"/>
    </source>
</evidence>
<evidence type="ECO:0000256" key="5">
    <source>
        <dbReference type="ARBA" id="ARBA00023054"/>
    </source>
</evidence>
<dbReference type="AlphaFoldDB" id="A0A4P9X4H3"/>
<evidence type="ECO:0000256" key="9">
    <source>
        <dbReference type="ARBA" id="ARBA00031573"/>
    </source>
</evidence>
<feature type="compositionally biased region" description="Acidic residues" evidence="11">
    <location>
        <begin position="518"/>
        <end position="551"/>
    </location>
</feature>
<evidence type="ECO:0000256" key="6">
    <source>
        <dbReference type="ARBA" id="ARBA00023069"/>
    </source>
</evidence>
<keyword evidence="5 10" id="KW-0175">Coiled coil</keyword>
<comment type="similarity">
    <text evidence="2">Belongs to the BBOF1 family.</text>
</comment>
<dbReference type="STRING" id="1555241.A0A4P9X4H3"/>
<comment type="subcellular location">
    <subcellularLocation>
        <location evidence="1">Cytoplasm</location>
        <location evidence="1">Cytoskeleton</location>
        <location evidence="1">Cilium basal body</location>
    </subcellularLocation>
</comment>
<accession>A0A4P9X4H3</accession>
<evidence type="ECO:0000259" key="12">
    <source>
        <dbReference type="Pfam" id="PF14988"/>
    </source>
</evidence>
<evidence type="ECO:0000256" key="10">
    <source>
        <dbReference type="SAM" id="Coils"/>
    </source>
</evidence>
<feature type="region of interest" description="Disordered" evidence="11">
    <location>
        <begin position="487"/>
        <end position="612"/>
    </location>
</feature>
<evidence type="ECO:0000313" key="14">
    <source>
        <dbReference type="Proteomes" id="UP000274922"/>
    </source>
</evidence>
<dbReference type="OrthoDB" id="441129at2759"/>
<name>A0A4P9X4H3_9FUNG</name>
<organism evidence="13 14">
    <name type="scientific">Caulochytrium protostelioides</name>
    <dbReference type="NCBI Taxonomy" id="1555241"/>
    <lineage>
        <taxon>Eukaryota</taxon>
        <taxon>Fungi</taxon>
        <taxon>Fungi incertae sedis</taxon>
        <taxon>Chytridiomycota</taxon>
        <taxon>Chytridiomycota incertae sedis</taxon>
        <taxon>Chytridiomycetes</taxon>
        <taxon>Caulochytriales</taxon>
        <taxon>Caulochytriaceae</taxon>
        <taxon>Caulochytrium</taxon>
    </lineage>
</organism>
<dbReference type="PANTHER" id="PTHR14845">
    <property type="entry name" value="COILED-COIL DOMAIN-CONTAINING 166"/>
    <property type="match status" value="1"/>
</dbReference>
<keyword evidence="6" id="KW-0969">Cilium</keyword>